<organism evidence="3">
    <name type="scientific">Sesamum radiatum</name>
    <name type="common">Black benniseed</name>
    <dbReference type="NCBI Taxonomy" id="300843"/>
    <lineage>
        <taxon>Eukaryota</taxon>
        <taxon>Viridiplantae</taxon>
        <taxon>Streptophyta</taxon>
        <taxon>Embryophyta</taxon>
        <taxon>Tracheophyta</taxon>
        <taxon>Spermatophyta</taxon>
        <taxon>Magnoliopsida</taxon>
        <taxon>eudicotyledons</taxon>
        <taxon>Gunneridae</taxon>
        <taxon>Pentapetalae</taxon>
        <taxon>asterids</taxon>
        <taxon>lamiids</taxon>
        <taxon>Lamiales</taxon>
        <taxon>Pedaliaceae</taxon>
        <taxon>Sesamum</taxon>
    </lineage>
</organism>
<dbReference type="GO" id="GO:0003964">
    <property type="term" value="F:RNA-directed DNA polymerase activity"/>
    <property type="evidence" value="ECO:0007669"/>
    <property type="project" value="UniProtKB-KW"/>
</dbReference>
<evidence type="ECO:0000256" key="1">
    <source>
        <dbReference type="SAM" id="Phobius"/>
    </source>
</evidence>
<feature type="transmembrane region" description="Helical" evidence="1">
    <location>
        <begin position="472"/>
        <end position="491"/>
    </location>
</feature>
<dbReference type="PANTHER" id="PTHR46890:SF48">
    <property type="entry name" value="RNA-DIRECTED DNA POLYMERASE"/>
    <property type="match status" value="1"/>
</dbReference>
<dbReference type="Pfam" id="PF00078">
    <property type="entry name" value="RVT_1"/>
    <property type="match status" value="1"/>
</dbReference>
<dbReference type="CDD" id="cd01650">
    <property type="entry name" value="RT_nLTR_like"/>
    <property type="match status" value="1"/>
</dbReference>
<keyword evidence="3" id="KW-0808">Transferase</keyword>
<dbReference type="EMBL" id="JACGWJ010000029">
    <property type="protein sequence ID" value="KAL0302853.1"/>
    <property type="molecule type" value="Genomic_DNA"/>
</dbReference>
<dbReference type="SUPFAM" id="SSF56672">
    <property type="entry name" value="DNA/RNA polymerases"/>
    <property type="match status" value="1"/>
</dbReference>
<keyword evidence="1" id="KW-0812">Transmembrane</keyword>
<name>A0AAW2K8U3_SESRA</name>
<keyword evidence="3" id="KW-0695">RNA-directed DNA polymerase</keyword>
<evidence type="ECO:0000313" key="3">
    <source>
        <dbReference type="EMBL" id="KAL0302853.1"/>
    </source>
</evidence>
<keyword evidence="1" id="KW-0472">Membrane</keyword>
<keyword evidence="1" id="KW-1133">Transmembrane helix</keyword>
<sequence>MLVNDAWMVAWPDCFYQSLTPRTSDHSPLVLCESLASSSPRIFRFDHFLANSPEFIVSVQNVWRQWIVGTPMYSVTHKLKALKPIFTAQRRKKGDLAMNQPSLNNVRYNREPNYSGSKAGDQCTRVFFRKIARRSAAKRIFQITTVVRGATLLLTYNFYDHGRHIIIEGEAASLINPVAREELKSAFFDIEEDRAPGPDGYSTGFYKAAWPIIGDELITAVTDFFENGRLLKQMNATLLTLIPKAQTPTTIADFRQISYCSVLYKTITKILVQRLQPLLDRLINPTQNAFIPGRSISDNILLAQELFAGYNQQRMPLRCTMQVDLRKAYDTVEWDILLATIKLFGFLSLSSKGEECGTTCSFSLCLNGGIHGFFAGARGLRQGDPMSPYLFVLVMELSFANDILLFYGADEESVGLFKRSLLGYPGCVLILTKVIPSSPNCQPLFQKIEKRIRAWDGIPLTFAVRVQLIKSVIMAFHVCWGLAFILPKGVIRHIKKMMRTFLWKGTTEAGYAKVAWKDVCLPLEEGHKGYAMFRRLIMP</sequence>
<dbReference type="InterPro" id="IPR052343">
    <property type="entry name" value="Retrotransposon-Effector_Assoc"/>
</dbReference>
<dbReference type="PROSITE" id="PS50878">
    <property type="entry name" value="RT_POL"/>
    <property type="match status" value="1"/>
</dbReference>
<evidence type="ECO:0000259" key="2">
    <source>
        <dbReference type="PROSITE" id="PS50878"/>
    </source>
</evidence>
<reference evidence="3" key="2">
    <citation type="journal article" date="2024" name="Plant">
        <title>Genomic evolution and insights into agronomic trait innovations of Sesamum species.</title>
        <authorList>
            <person name="Miao H."/>
            <person name="Wang L."/>
            <person name="Qu L."/>
            <person name="Liu H."/>
            <person name="Sun Y."/>
            <person name="Le M."/>
            <person name="Wang Q."/>
            <person name="Wei S."/>
            <person name="Zheng Y."/>
            <person name="Lin W."/>
            <person name="Duan Y."/>
            <person name="Cao H."/>
            <person name="Xiong S."/>
            <person name="Wang X."/>
            <person name="Wei L."/>
            <person name="Li C."/>
            <person name="Ma Q."/>
            <person name="Ju M."/>
            <person name="Zhao R."/>
            <person name="Li G."/>
            <person name="Mu C."/>
            <person name="Tian Q."/>
            <person name="Mei H."/>
            <person name="Zhang T."/>
            <person name="Gao T."/>
            <person name="Zhang H."/>
        </authorList>
    </citation>
    <scope>NUCLEOTIDE SEQUENCE</scope>
    <source>
        <strain evidence="3">G02</strain>
    </source>
</reference>
<gene>
    <name evidence="3" type="ORF">Sradi_6153400</name>
</gene>
<proteinExistence type="predicted"/>
<dbReference type="InterPro" id="IPR000477">
    <property type="entry name" value="RT_dom"/>
</dbReference>
<dbReference type="AlphaFoldDB" id="A0AAW2K8U3"/>
<dbReference type="PANTHER" id="PTHR46890">
    <property type="entry name" value="NON-LTR RETROLELEMENT REVERSE TRANSCRIPTASE-LIKE PROTEIN-RELATED"/>
    <property type="match status" value="1"/>
</dbReference>
<accession>A0AAW2K8U3</accession>
<keyword evidence="3" id="KW-0548">Nucleotidyltransferase</keyword>
<reference evidence="3" key="1">
    <citation type="submission" date="2020-06" db="EMBL/GenBank/DDBJ databases">
        <authorList>
            <person name="Li T."/>
            <person name="Hu X."/>
            <person name="Zhang T."/>
            <person name="Song X."/>
            <person name="Zhang H."/>
            <person name="Dai N."/>
            <person name="Sheng W."/>
            <person name="Hou X."/>
            <person name="Wei L."/>
        </authorList>
    </citation>
    <scope>NUCLEOTIDE SEQUENCE</scope>
    <source>
        <strain evidence="3">G02</strain>
        <tissue evidence="3">Leaf</tissue>
    </source>
</reference>
<feature type="domain" description="Reverse transcriptase" evidence="2">
    <location>
        <begin position="223"/>
        <end position="508"/>
    </location>
</feature>
<comment type="caution">
    <text evidence="3">The sequence shown here is derived from an EMBL/GenBank/DDBJ whole genome shotgun (WGS) entry which is preliminary data.</text>
</comment>
<dbReference type="InterPro" id="IPR043502">
    <property type="entry name" value="DNA/RNA_pol_sf"/>
</dbReference>
<protein>
    <submittedName>
        <fullName evidence="3">LINE-1 reverse transcriptase</fullName>
    </submittedName>
</protein>